<dbReference type="InterPro" id="IPR032774">
    <property type="entry name" value="WG_beta_rep"/>
</dbReference>
<sequence>MQNMQYEKTPDELNKFKHLNHIEISECRTFHKLGGLPLYNPRFIDVEKFHHPGIAPVHDQSGGYHINLDGIAIYKQRFDKTFGFYCDRAAVMDKGKYYHIDLEGNRTYRGSYDWIGNYQEDKCVVRQGDKFFHIDLAGNRLYLEEYDYVGDFKDGIAVVYKNRQATHINYKGHFIHNKWYKKLGIFHKGYANAEDNNGWFHIDIKGEQIYDHRYKMVEPFYNGYAKVETFDERLGQIDITGNIKHVIHTPDTISQMHKISRELVGFWHTYLINAASQMGVLQLLPANTVSLGKKLKVNQENLHRFLRALWEINFISYDGKNDIWQLADKGQFLIDNTFMIKAAKMWGKVITQENWLKIPELLKQEPIQSFLSFKENENNEDIKTEFYQALLGYTALDITEFAKKIDINQKTKVLLFGVHSLVLVDILKSKNINSISYHNEPKLPAQLVRNFDVVIREENDSTKECDLVIFTRFLQHYDDNKVLSYFKALKNTKVSRILLVETVIEECKPMGGIVDMNIMVEAGGKLRTRINWENILEQVGDFSISDILPLTSYLSVIDIRKK</sequence>
<organism evidence="1 2">
    <name type="scientific">Candidatus Phycorickettsia trachydisci</name>
    <dbReference type="NCBI Taxonomy" id="2115978"/>
    <lineage>
        <taxon>Bacteria</taxon>
        <taxon>Pseudomonadati</taxon>
        <taxon>Pseudomonadota</taxon>
        <taxon>Alphaproteobacteria</taxon>
        <taxon>Rickettsiales</taxon>
        <taxon>Rickettsiaceae</taxon>
        <taxon>Candidatus Phycorickettsia</taxon>
    </lineage>
</organism>
<dbReference type="KEGG" id="ptc:phytr_9970"/>
<dbReference type="Proteomes" id="UP000241762">
    <property type="component" value="Chromosome"/>
</dbReference>
<dbReference type="InterPro" id="IPR036388">
    <property type="entry name" value="WH-like_DNA-bd_sf"/>
</dbReference>
<accession>A0A2P1P9K5</accession>
<protein>
    <recommendedName>
        <fullName evidence="3">Methyltransferase</fullName>
    </recommendedName>
</protein>
<dbReference type="EMBL" id="CP027845">
    <property type="protein sequence ID" value="AVP87925.1"/>
    <property type="molecule type" value="Genomic_DNA"/>
</dbReference>
<gene>
    <name evidence="1" type="ORF">phytr_9970</name>
</gene>
<dbReference type="Pfam" id="PF14903">
    <property type="entry name" value="WG_beta_rep"/>
    <property type="match status" value="2"/>
</dbReference>
<evidence type="ECO:0000313" key="1">
    <source>
        <dbReference type="EMBL" id="AVP87925.1"/>
    </source>
</evidence>
<dbReference type="PANTHER" id="PTHR37841">
    <property type="entry name" value="GLR2918 PROTEIN"/>
    <property type="match status" value="1"/>
</dbReference>
<dbReference type="SUPFAM" id="SSF46785">
    <property type="entry name" value="Winged helix' DNA-binding domain"/>
    <property type="match status" value="1"/>
</dbReference>
<proteinExistence type="predicted"/>
<dbReference type="PANTHER" id="PTHR37841:SF1">
    <property type="entry name" value="DUF3298 DOMAIN-CONTAINING PROTEIN"/>
    <property type="match status" value="1"/>
</dbReference>
<dbReference type="RefSeq" id="WP_106874761.1">
    <property type="nucleotide sequence ID" value="NZ_CP027845.1"/>
</dbReference>
<dbReference type="InterPro" id="IPR036390">
    <property type="entry name" value="WH_DNA-bd_sf"/>
</dbReference>
<evidence type="ECO:0000313" key="2">
    <source>
        <dbReference type="Proteomes" id="UP000241762"/>
    </source>
</evidence>
<dbReference type="AlphaFoldDB" id="A0A2P1P9K5"/>
<evidence type="ECO:0008006" key="3">
    <source>
        <dbReference type="Google" id="ProtNLM"/>
    </source>
</evidence>
<keyword evidence="2" id="KW-1185">Reference proteome</keyword>
<dbReference type="InterPro" id="IPR029063">
    <property type="entry name" value="SAM-dependent_MTases_sf"/>
</dbReference>
<dbReference type="Gene3D" id="3.40.50.150">
    <property type="entry name" value="Vaccinia Virus protein VP39"/>
    <property type="match status" value="1"/>
</dbReference>
<name>A0A2P1P9K5_9RICK</name>
<dbReference type="OrthoDB" id="29650at2"/>
<dbReference type="Gene3D" id="1.10.10.10">
    <property type="entry name" value="Winged helix-like DNA-binding domain superfamily/Winged helix DNA-binding domain"/>
    <property type="match status" value="1"/>
</dbReference>
<reference evidence="1 2" key="1">
    <citation type="submission" date="2018-03" db="EMBL/GenBank/DDBJ databases">
        <title>A gene transfer event suggests a long-term partnership between eustigmatophyte algae and a novel lineage of endosymbiotic bacteria.</title>
        <authorList>
            <person name="Yurchenko T."/>
            <person name="Sevcikova T."/>
            <person name="Pribyl P."/>
            <person name="El Karkouri K."/>
            <person name="Klimes V."/>
            <person name="Amaral R."/>
            <person name="Zbrankova V."/>
            <person name="Kim E."/>
            <person name="Raoult D."/>
            <person name="Santos L.M.A."/>
            <person name="Elias M."/>
        </authorList>
    </citation>
    <scope>NUCLEOTIDE SEQUENCE [LARGE SCALE GENOMIC DNA]</scope>
    <source>
        <strain evidence="1">CCALA 838</strain>
    </source>
</reference>